<dbReference type="InterPro" id="IPR050287">
    <property type="entry name" value="MTA/SAH_deaminase"/>
</dbReference>
<gene>
    <name evidence="2" type="ORF">DWV67_08495</name>
</gene>
<evidence type="ECO:0000259" key="1">
    <source>
        <dbReference type="Pfam" id="PF01979"/>
    </source>
</evidence>
<dbReference type="InterPro" id="IPR011059">
    <property type="entry name" value="Metal-dep_hydrolase_composite"/>
</dbReference>
<dbReference type="GO" id="GO:0016810">
    <property type="term" value="F:hydrolase activity, acting on carbon-nitrogen (but not peptide) bonds"/>
    <property type="evidence" value="ECO:0007669"/>
    <property type="project" value="InterPro"/>
</dbReference>
<proteinExistence type="predicted"/>
<dbReference type="PANTHER" id="PTHR43794">
    <property type="entry name" value="AMINOHYDROLASE SSNA-RELATED"/>
    <property type="match status" value="1"/>
</dbReference>
<dbReference type="AlphaFoldDB" id="A0A395XMS8"/>
<dbReference type="EMBL" id="QSAJ01000018">
    <property type="protein sequence ID" value="RGW53064.1"/>
    <property type="molecule type" value="Genomic_DNA"/>
</dbReference>
<dbReference type="SUPFAM" id="SSF51556">
    <property type="entry name" value="Metallo-dependent hydrolases"/>
    <property type="match status" value="1"/>
</dbReference>
<protein>
    <submittedName>
        <fullName evidence="2">Amidohydrolase</fullName>
    </submittedName>
</protein>
<dbReference type="InterPro" id="IPR006680">
    <property type="entry name" value="Amidohydro-rel"/>
</dbReference>
<keyword evidence="2" id="KW-0378">Hydrolase</keyword>
<dbReference type="InterPro" id="IPR032466">
    <property type="entry name" value="Metal_Hydrolase"/>
</dbReference>
<dbReference type="SUPFAM" id="SSF51338">
    <property type="entry name" value="Composite domain of metallo-dependent hydrolases"/>
    <property type="match status" value="1"/>
</dbReference>
<dbReference type="Pfam" id="PF01979">
    <property type="entry name" value="Amidohydro_1"/>
    <property type="match status" value="1"/>
</dbReference>
<name>A0A395XMS8_9FIRM</name>
<evidence type="ECO:0000313" key="2">
    <source>
        <dbReference type="EMBL" id="RGW53064.1"/>
    </source>
</evidence>
<sequence>MTILLKNAKILTFDDEHTILEQHDLLVRDRKIVKIAPDIDEPAEKVIDCTNKLAMPGLVNSHLHSDENMFRGLFDNLPLEPWMLYSCPPIDYGPFSPRLIYLRTMIGAMEMVKKGITTVQDDVSECPEGTVDGYNNAFQAYKDIGLKGNIALNMGDRTYMDKLPFTYECIPKEYHDQLLGHLDPDENIELYEEMIKRWNGKDGMKVVMSTSAPQRCKDEYLMRALDLARKYDLPMHTHILETRMQRVTGPEFYGTSSIVQHIKNLGFLTDRLTIIHGVWMDDEDMRVIGEANASVAHNPVSNLKLGSGIMPLRHMLDHKVNVVLGTDGMSSNDGYSIFETMKFAALLQKVMDPDYRTWKSARDIMDLAIKTPVHSLRREGEIGSLEVGKDADIALINIKTEAFTPLNNIYNHLVYCEDGSDVETVISAGNILMENRKLLNVDEDAMIEELQAMTGEFQERFVKTVKENDKLMPGVDKIYWRCIEECKDHTCNLFV</sequence>
<reference evidence="2 3" key="1">
    <citation type="submission" date="2018-08" db="EMBL/GenBank/DDBJ databases">
        <title>A genome reference for cultivated species of the human gut microbiota.</title>
        <authorList>
            <person name="Zou Y."/>
            <person name="Xue W."/>
            <person name="Luo G."/>
        </authorList>
    </citation>
    <scope>NUCLEOTIDE SEQUENCE [LARGE SCALE GENOMIC DNA]</scope>
    <source>
        <strain evidence="2 3">AF12-11</strain>
    </source>
</reference>
<comment type="caution">
    <text evidence="2">The sequence shown here is derived from an EMBL/GenBank/DDBJ whole genome shotgun (WGS) entry which is preliminary data.</text>
</comment>
<dbReference type="Gene3D" id="3.20.20.140">
    <property type="entry name" value="Metal-dependent hydrolases"/>
    <property type="match status" value="1"/>
</dbReference>
<dbReference type="PANTHER" id="PTHR43794:SF5">
    <property type="entry name" value="CHLOROHYDROLASE FAMILY PROTEIN"/>
    <property type="match status" value="1"/>
</dbReference>
<feature type="domain" description="Amidohydrolase-related" evidence="1">
    <location>
        <begin position="54"/>
        <end position="431"/>
    </location>
</feature>
<evidence type="ECO:0000313" key="3">
    <source>
        <dbReference type="Proteomes" id="UP000266376"/>
    </source>
</evidence>
<accession>A0A395XMS8</accession>
<dbReference type="Gene3D" id="2.30.40.10">
    <property type="entry name" value="Urease, subunit C, domain 1"/>
    <property type="match status" value="1"/>
</dbReference>
<dbReference type="Proteomes" id="UP000266376">
    <property type="component" value="Unassembled WGS sequence"/>
</dbReference>
<organism evidence="2 3">
    <name type="scientific">Dorea formicigenerans</name>
    <dbReference type="NCBI Taxonomy" id="39486"/>
    <lineage>
        <taxon>Bacteria</taxon>
        <taxon>Bacillati</taxon>
        <taxon>Bacillota</taxon>
        <taxon>Clostridia</taxon>
        <taxon>Lachnospirales</taxon>
        <taxon>Lachnospiraceae</taxon>
        <taxon>Dorea</taxon>
    </lineage>
</organism>